<dbReference type="EMBL" id="JAEOAH010000028">
    <property type="protein sequence ID" value="MBK3496347.1"/>
    <property type="molecule type" value="Genomic_DNA"/>
</dbReference>
<dbReference type="Proteomes" id="UP000618943">
    <property type="component" value="Unassembled WGS sequence"/>
</dbReference>
<name>A0ABS1HB84_9BACL</name>
<sequence length="74" mass="8554">MEIIEEKGFIARHISKDAIEAQKRSGQYLYQYFAPYIQSSREGELIEDSIWITRVEKHLPIESYVFIASKGTGS</sequence>
<evidence type="ECO:0000313" key="2">
    <source>
        <dbReference type="Proteomes" id="UP000618943"/>
    </source>
</evidence>
<reference evidence="1 2" key="1">
    <citation type="submission" date="2020-12" db="EMBL/GenBank/DDBJ databases">
        <title>YIM B01967 draft genome.</title>
        <authorList>
            <person name="Yan X."/>
        </authorList>
    </citation>
    <scope>NUCLEOTIDE SEQUENCE [LARGE SCALE GENOMIC DNA]</scope>
    <source>
        <strain evidence="1 2">YIM B01967</strain>
    </source>
</reference>
<protein>
    <submittedName>
        <fullName evidence="1">Uncharacterized protein</fullName>
    </submittedName>
</protein>
<comment type="caution">
    <text evidence="1">The sequence shown here is derived from an EMBL/GenBank/DDBJ whole genome shotgun (WGS) entry which is preliminary data.</text>
</comment>
<proteinExistence type="predicted"/>
<gene>
    <name evidence="1" type="ORF">JFL43_16065</name>
</gene>
<keyword evidence="2" id="KW-1185">Reference proteome</keyword>
<dbReference type="RefSeq" id="WP_200749820.1">
    <property type="nucleotide sequence ID" value="NZ_JAEOAH010000028.1"/>
</dbReference>
<evidence type="ECO:0000313" key="1">
    <source>
        <dbReference type="EMBL" id="MBK3496347.1"/>
    </source>
</evidence>
<organism evidence="1 2">
    <name type="scientific">Viridibacillus soli</name>
    <dbReference type="NCBI Taxonomy" id="2798301"/>
    <lineage>
        <taxon>Bacteria</taxon>
        <taxon>Bacillati</taxon>
        <taxon>Bacillota</taxon>
        <taxon>Bacilli</taxon>
        <taxon>Bacillales</taxon>
        <taxon>Caryophanaceae</taxon>
        <taxon>Viridibacillus</taxon>
    </lineage>
</organism>
<accession>A0ABS1HB84</accession>